<dbReference type="SUPFAM" id="SSF51569">
    <property type="entry name" value="Aldolase"/>
    <property type="match status" value="1"/>
</dbReference>
<dbReference type="KEGG" id="mri:Mal4_33870"/>
<dbReference type="RefSeq" id="WP_145370273.1">
    <property type="nucleotide sequence ID" value="NZ_CP036275.1"/>
</dbReference>
<dbReference type="OrthoDB" id="9807051at2"/>
<accession>A0A517Z994</accession>
<dbReference type="GO" id="GO:0004801">
    <property type="term" value="F:transaldolase activity"/>
    <property type="evidence" value="ECO:0007669"/>
    <property type="project" value="UniProtKB-EC"/>
</dbReference>
<evidence type="ECO:0000313" key="3">
    <source>
        <dbReference type="Proteomes" id="UP000320496"/>
    </source>
</evidence>
<dbReference type="PANTHER" id="PTHR10683">
    <property type="entry name" value="TRANSALDOLASE"/>
    <property type="match status" value="1"/>
</dbReference>
<dbReference type="Gene3D" id="3.20.20.70">
    <property type="entry name" value="Aldolase class I"/>
    <property type="match status" value="1"/>
</dbReference>
<dbReference type="Pfam" id="PF00923">
    <property type="entry name" value="TAL_FSA"/>
    <property type="match status" value="1"/>
</dbReference>
<dbReference type="PANTHER" id="PTHR10683:SF40">
    <property type="entry name" value="FRUCTOSE-6-PHOSPHATE ALDOLASE 1-RELATED"/>
    <property type="match status" value="1"/>
</dbReference>
<dbReference type="AlphaFoldDB" id="A0A517Z994"/>
<keyword evidence="2" id="KW-0808">Transferase</keyword>
<gene>
    <name evidence="2" type="primary">tal_2</name>
    <name evidence="2" type="ORF">Mal4_33870</name>
</gene>
<organism evidence="2 3">
    <name type="scientific">Maioricimonas rarisocia</name>
    <dbReference type="NCBI Taxonomy" id="2528026"/>
    <lineage>
        <taxon>Bacteria</taxon>
        <taxon>Pseudomonadati</taxon>
        <taxon>Planctomycetota</taxon>
        <taxon>Planctomycetia</taxon>
        <taxon>Planctomycetales</taxon>
        <taxon>Planctomycetaceae</taxon>
        <taxon>Maioricimonas</taxon>
    </lineage>
</organism>
<dbReference type="GO" id="GO:0005975">
    <property type="term" value="P:carbohydrate metabolic process"/>
    <property type="evidence" value="ECO:0007669"/>
    <property type="project" value="InterPro"/>
</dbReference>
<reference evidence="2 3" key="1">
    <citation type="submission" date="2019-02" db="EMBL/GenBank/DDBJ databases">
        <title>Deep-cultivation of Planctomycetes and their phenomic and genomic characterization uncovers novel biology.</title>
        <authorList>
            <person name="Wiegand S."/>
            <person name="Jogler M."/>
            <person name="Boedeker C."/>
            <person name="Pinto D."/>
            <person name="Vollmers J."/>
            <person name="Rivas-Marin E."/>
            <person name="Kohn T."/>
            <person name="Peeters S.H."/>
            <person name="Heuer A."/>
            <person name="Rast P."/>
            <person name="Oberbeckmann S."/>
            <person name="Bunk B."/>
            <person name="Jeske O."/>
            <person name="Meyerdierks A."/>
            <person name="Storesund J.E."/>
            <person name="Kallscheuer N."/>
            <person name="Luecker S."/>
            <person name="Lage O.M."/>
            <person name="Pohl T."/>
            <person name="Merkel B.J."/>
            <person name="Hornburger P."/>
            <person name="Mueller R.-W."/>
            <person name="Bruemmer F."/>
            <person name="Labrenz M."/>
            <person name="Spormann A.M."/>
            <person name="Op den Camp H."/>
            <person name="Overmann J."/>
            <person name="Amann R."/>
            <person name="Jetten M.S.M."/>
            <person name="Mascher T."/>
            <person name="Medema M.H."/>
            <person name="Devos D.P."/>
            <person name="Kaster A.-K."/>
            <person name="Ovreas L."/>
            <person name="Rohde M."/>
            <person name="Galperin M.Y."/>
            <person name="Jogler C."/>
        </authorList>
    </citation>
    <scope>NUCLEOTIDE SEQUENCE [LARGE SCALE GENOMIC DNA]</scope>
    <source>
        <strain evidence="2 3">Mal4</strain>
    </source>
</reference>
<dbReference type="EMBL" id="CP036275">
    <property type="protein sequence ID" value="QDU39052.1"/>
    <property type="molecule type" value="Genomic_DNA"/>
</dbReference>
<keyword evidence="1" id="KW-0704">Schiff base</keyword>
<dbReference type="EC" id="2.2.1.2" evidence="2"/>
<protein>
    <submittedName>
        <fullName evidence="2">Transaldolase</fullName>
        <ecNumber evidence="2">2.2.1.2</ecNumber>
    </submittedName>
</protein>
<evidence type="ECO:0000313" key="2">
    <source>
        <dbReference type="EMBL" id="QDU39052.1"/>
    </source>
</evidence>
<proteinExistence type="predicted"/>
<sequence length="220" mass="24236">MQLFLDSAETDEIAYALEYWNIDGITTNPRHVKNSGKAYLTVLEEIADLVKDTETPVSVQVNPRLNDWTRMVDEASRLAEISPNFVIKLAAGEDGFRAVQELTQREIQTNVTLVFSVSQAWHAARNGATYVSPFVGWKENHGDAGVDLIADCAVMLDNFGYPTQIIAAAIRNTRQIGDVALAGAHCVTAAGSVYRDSFRNPYTDMGNKIFGDAWDGTEMD</sequence>
<dbReference type="Proteomes" id="UP000320496">
    <property type="component" value="Chromosome"/>
</dbReference>
<dbReference type="InterPro" id="IPR001585">
    <property type="entry name" value="TAL/FSA"/>
</dbReference>
<dbReference type="InterPro" id="IPR013785">
    <property type="entry name" value="Aldolase_TIM"/>
</dbReference>
<evidence type="ECO:0000256" key="1">
    <source>
        <dbReference type="ARBA" id="ARBA00023270"/>
    </source>
</evidence>
<name>A0A517Z994_9PLAN</name>
<keyword evidence="3" id="KW-1185">Reference proteome</keyword>